<keyword evidence="3" id="KW-1185">Reference proteome</keyword>
<reference evidence="2 3" key="1">
    <citation type="journal article" date="2013" name="PLoS ONE">
        <title>Predicting the Proteins of Angomonas deanei, Strigomonas culicis and Their Respective Endosymbionts Reveals New Aspects of the Trypanosomatidae Family.</title>
        <authorList>
            <person name="Motta M.C."/>
            <person name="Martins A.C."/>
            <person name="de Souza S.S."/>
            <person name="Catta-Preta C.M."/>
            <person name="Silva R."/>
            <person name="Klein C.C."/>
            <person name="de Almeida L.G."/>
            <person name="de Lima Cunha O."/>
            <person name="Ciapina L.P."/>
            <person name="Brocchi M."/>
            <person name="Colabardini A.C."/>
            <person name="de Araujo Lima B."/>
            <person name="Machado C.R."/>
            <person name="de Almeida Soares C.M."/>
            <person name="Probst C.M."/>
            <person name="de Menezes C.B."/>
            <person name="Thompson C.E."/>
            <person name="Bartholomeu D.C."/>
            <person name="Gradia D.F."/>
            <person name="Pavoni D.P."/>
            <person name="Grisard E.C."/>
            <person name="Fantinatti-Garboggini F."/>
            <person name="Marchini F.K."/>
            <person name="Rodrigues-Luiz G.F."/>
            <person name="Wagner G."/>
            <person name="Goldman G.H."/>
            <person name="Fietto J.L."/>
            <person name="Elias M.C."/>
            <person name="Goldman M.H."/>
            <person name="Sagot M.F."/>
            <person name="Pereira M."/>
            <person name="Stoco P.H."/>
            <person name="de Mendonca-Neto R.P."/>
            <person name="Teixeira S.M."/>
            <person name="Maciel T.E."/>
            <person name="de Oliveira Mendes T.A."/>
            <person name="Urmenyi T.P."/>
            <person name="de Souza W."/>
            <person name="Schenkman S."/>
            <person name="de Vasconcelos A.T."/>
        </authorList>
    </citation>
    <scope>NUCLEOTIDE SEQUENCE [LARGE SCALE GENOMIC DNA]</scope>
</reference>
<evidence type="ECO:0000313" key="2">
    <source>
        <dbReference type="EMBL" id="EPY37294.1"/>
    </source>
</evidence>
<evidence type="ECO:0000256" key="1">
    <source>
        <dbReference type="SAM" id="MobiDB-lite"/>
    </source>
</evidence>
<sequence length="379" mass="42871">MNYNLSHDADARRRMPFRLLYTAAVRSFLPLQAYRSTLRIKEREKERSMLFRRTRLLRSAYEELLVVGSRWTRITAKPVATEGPPHVQASLAQPCITVIPTLHVASIAFYDKVLEYMDNAVRRRHSDCVILLEGICDSGAAEADQLEEYQKIMADASLRETMLQRAQDNTVHSREVIRDICLELALDYDTVMAQEDTIRLQECYLKPKMAAICGLNLRNNCDADMKEVQQLLKEEVSRITAAGDTMPTSVSVSDLGRFPIIRKFRERKVAEAARRQCEQWLEQEIEGEVIVPWGYFHTEAIIHYIFEGGKAVAAATPQGAKKPAAVFAEDDELVAKVSFGVPRELFVVKQEKPAAEPASPPPAEKETKRNSDDDLSTLS</sequence>
<dbReference type="AlphaFoldDB" id="S9V8A7"/>
<feature type="compositionally biased region" description="Basic and acidic residues" evidence="1">
    <location>
        <begin position="363"/>
        <end position="372"/>
    </location>
</feature>
<accession>S9V8A7</accession>
<protein>
    <submittedName>
        <fullName evidence="2">Uncharacterized protein</fullName>
    </submittedName>
</protein>
<dbReference type="Proteomes" id="UP000015354">
    <property type="component" value="Unassembled WGS sequence"/>
</dbReference>
<organism evidence="2 3">
    <name type="scientific">Strigomonas culicis</name>
    <dbReference type="NCBI Taxonomy" id="28005"/>
    <lineage>
        <taxon>Eukaryota</taxon>
        <taxon>Discoba</taxon>
        <taxon>Euglenozoa</taxon>
        <taxon>Kinetoplastea</taxon>
        <taxon>Metakinetoplastina</taxon>
        <taxon>Trypanosomatida</taxon>
        <taxon>Trypanosomatidae</taxon>
        <taxon>Strigomonadinae</taxon>
        <taxon>Strigomonas</taxon>
    </lineage>
</organism>
<dbReference type="EMBL" id="ATMH01000003">
    <property type="protein sequence ID" value="EPY37294.1"/>
    <property type="molecule type" value="Genomic_DNA"/>
</dbReference>
<evidence type="ECO:0000313" key="3">
    <source>
        <dbReference type="Proteomes" id="UP000015354"/>
    </source>
</evidence>
<dbReference type="OrthoDB" id="276553at2759"/>
<proteinExistence type="predicted"/>
<feature type="region of interest" description="Disordered" evidence="1">
    <location>
        <begin position="350"/>
        <end position="379"/>
    </location>
</feature>
<gene>
    <name evidence="2" type="ORF">STCU_00003</name>
</gene>
<name>S9V8A7_9TRYP</name>
<comment type="caution">
    <text evidence="2">The sequence shown here is derived from an EMBL/GenBank/DDBJ whole genome shotgun (WGS) entry which is preliminary data.</text>
</comment>